<reference evidence="2" key="1">
    <citation type="journal article" date="2023" name="Nat. Plants">
        <title>Single-cell RNA sequencing provides a high-resolution roadmap for understanding the multicellular compartmentation of specialized metabolism.</title>
        <authorList>
            <person name="Sun S."/>
            <person name="Shen X."/>
            <person name="Li Y."/>
            <person name="Li Y."/>
            <person name="Wang S."/>
            <person name="Li R."/>
            <person name="Zhang H."/>
            <person name="Shen G."/>
            <person name="Guo B."/>
            <person name="Wei J."/>
            <person name="Xu J."/>
            <person name="St-Pierre B."/>
            <person name="Chen S."/>
            <person name="Sun C."/>
        </authorList>
    </citation>
    <scope>NUCLEOTIDE SEQUENCE [LARGE SCALE GENOMIC DNA]</scope>
</reference>
<dbReference type="EMBL" id="CM044705">
    <property type="protein sequence ID" value="KAI5663188.1"/>
    <property type="molecule type" value="Genomic_DNA"/>
</dbReference>
<accession>A0ACC0AUR4</accession>
<evidence type="ECO:0000313" key="1">
    <source>
        <dbReference type="EMBL" id="KAI5663188.1"/>
    </source>
</evidence>
<dbReference type="Proteomes" id="UP001060085">
    <property type="component" value="Linkage Group LG05"/>
</dbReference>
<gene>
    <name evidence="1" type="ORF">M9H77_22511</name>
</gene>
<organism evidence="1 2">
    <name type="scientific">Catharanthus roseus</name>
    <name type="common">Madagascar periwinkle</name>
    <name type="synonym">Vinca rosea</name>
    <dbReference type="NCBI Taxonomy" id="4058"/>
    <lineage>
        <taxon>Eukaryota</taxon>
        <taxon>Viridiplantae</taxon>
        <taxon>Streptophyta</taxon>
        <taxon>Embryophyta</taxon>
        <taxon>Tracheophyta</taxon>
        <taxon>Spermatophyta</taxon>
        <taxon>Magnoliopsida</taxon>
        <taxon>eudicotyledons</taxon>
        <taxon>Gunneridae</taxon>
        <taxon>Pentapetalae</taxon>
        <taxon>asterids</taxon>
        <taxon>lamiids</taxon>
        <taxon>Gentianales</taxon>
        <taxon>Apocynaceae</taxon>
        <taxon>Rauvolfioideae</taxon>
        <taxon>Vinceae</taxon>
        <taxon>Catharanthinae</taxon>
        <taxon>Catharanthus</taxon>
    </lineage>
</organism>
<protein>
    <submittedName>
        <fullName evidence="1">Uncharacterized protein</fullName>
    </submittedName>
</protein>
<name>A0ACC0AUR4_CATRO</name>
<proteinExistence type="predicted"/>
<keyword evidence="2" id="KW-1185">Reference proteome</keyword>
<comment type="caution">
    <text evidence="1">The sequence shown here is derived from an EMBL/GenBank/DDBJ whole genome shotgun (WGS) entry which is preliminary data.</text>
</comment>
<evidence type="ECO:0000313" key="2">
    <source>
        <dbReference type="Proteomes" id="UP001060085"/>
    </source>
</evidence>
<sequence>MGFGELMKVKGFEIRKDMSSWVVDRFESESNVLEVHVNTVNVTKKDVERILGVKSGTIDIGEFLVKGNCEPEIEMELNLQLEEGMIGLANLCEMLLSMGSSDQEFKVKVMLYMIGKFLSPMIKASVRRSWLGLIKSMEKIRELKWEKFIIDSQAIGIRKRKKLNKPGSPVVFTFLW</sequence>